<gene>
    <name evidence="3" type="ORF">QO002_006163</name>
</gene>
<feature type="domain" description="Aminotransferase class V" evidence="2">
    <location>
        <begin position="35"/>
        <end position="364"/>
    </location>
</feature>
<dbReference type="InterPro" id="IPR000192">
    <property type="entry name" value="Aminotrans_V_dom"/>
</dbReference>
<dbReference type="InterPro" id="IPR015421">
    <property type="entry name" value="PyrdxlP-dep_Trfase_major"/>
</dbReference>
<keyword evidence="4" id="KW-1185">Reference proteome</keyword>
<dbReference type="GO" id="GO:0016829">
    <property type="term" value="F:lyase activity"/>
    <property type="evidence" value="ECO:0007669"/>
    <property type="project" value="UniProtKB-KW"/>
</dbReference>
<dbReference type="InterPro" id="IPR015422">
    <property type="entry name" value="PyrdxlP-dep_Trfase_small"/>
</dbReference>
<dbReference type="Pfam" id="PF00266">
    <property type="entry name" value="Aminotran_5"/>
    <property type="match status" value="1"/>
</dbReference>
<evidence type="ECO:0000313" key="3">
    <source>
        <dbReference type="EMBL" id="MDQ0323956.1"/>
    </source>
</evidence>
<dbReference type="Proteomes" id="UP001230207">
    <property type="component" value="Unassembled WGS sequence"/>
</dbReference>
<dbReference type="Gene3D" id="3.90.1150.10">
    <property type="entry name" value="Aspartate Aminotransferase, domain 1"/>
    <property type="match status" value="1"/>
</dbReference>
<evidence type="ECO:0000259" key="2">
    <source>
        <dbReference type="Pfam" id="PF00266"/>
    </source>
</evidence>
<protein>
    <submittedName>
        <fullName evidence="3">Selenocysteine lyase/cysteine desulfurase</fullName>
    </submittedName>
</protein>
<dbReference type="RefSeq" id="WP_307237123.1">
    <property type="nucleotide sequence ID" value="NZ_JAUSVF010000006.1"/>
</dbReference>
<keyword evidence="1" id="KW-0663">Pyridoxal phosphate</keyword>
<sequence>MGDEDIVEPEVHVMQISNSFRLGSPEVFPPSERHVYLDAASVGLTHKGAAQAISNWQNALAEEGTIAFDEQAEVNCLDNLNNAMSELFNATSDDIAISSSETILMQSLAWAVMPPKGSKIIATDVTHPSTIYPWMRVAQNTGAQVHWIRADGRLTIDPDELEASIDDSTSVVCLSHVEYGTGQQYDLRRFAKKAHAHGAILVVDATQSAGQVEIDAATGVDAVATSTYKWLCGPFGTGVMYVSAQLQKLNPGIVGWRSHKNMWDFQADRLELPDNAKRYEFGTMAYGTAFGATESIRHILDTGISKITEHNRRVSRRLIAGLEDLGAEVLGPQSDADRSATVAARFPGKDSRDFAKTLKTANVIASLRRDFIRFSPHYYNSIDDIDRGISAIKASL</sequence>
<proteinExistence type="predicted"/>
<dbReference type="PANTHER" id="PTHR43586">
    <property type="entry name" value="CYSTEINE DESULFURASE"/>
    <property type="match status" value="1"/>
</dbReference>
<keyword evidence="3" id="KW-0456">Lyase</keyword>
<dbReference type="Gene3D" id="3.40.640.10">
    <property type="entry name" value="Type I PLP-dependent aspartate aminotransferase-like (Major domain)"/>
    <property type="match status" value="1"/>
</dbReference>
<accession>A0ABU0C0A6</accession>
<dbReference type="EMBL" id="JAUSVF010000006">
    <property type="protein sequence ID" value="MDQ0323956.1"/>
    <property type="molecule type" value="Genomic_DNA"/>
</dbReference>
<dbReference type="PANTHER" id="PTHR43586:SF8">
    <property type="entry name" value="CYSTEINE DESULFURASE 1, CHLOROPLASTIC"/>
    <property type="match status" value="1"/>
</dbReference>
<name>A0ABU0C0A6_9HYPH</name>
<evidence type="ECO:0000313" key="4">
    <source>
        <dbReference type="Proteomes" id="UP001230207"/>
    </source>
</evidence>
<reference evidence="3 4" key="1">
    <citation type="submission" date="2023-07" db="EMBL/GenBank/DDBJ databases">
        <title>Genomic Encyclopedia of Type Strains, Phase IV (KMG-IV): sequencing the most valuable type-strain genomes for metagenomic binning, comparative biology and taxonomic classification.</title>
        <authorList>
            <person name="Goeker M."/>
        </authorList>
    </citation>
    <scope>NUCLEOTIDE SEQUENCE [LARGE SCALE GENOMIC DNA]</scope>
    <source>
        <strain evidence="3 4">DSM 1112</strain>
    </source>
</reference>
<dbReference type="InterPro" id="IPR015424">
    <property type="entry name" value="PyrdxlP-dep_Trfase"/>
</dbReference>
<evidence type="ECO:0000256" key="1">
    <source>
        <dbReference type="ARBA" id="ARBA00022898"/>
    </source>
</evidence>
<comment type="caution">
    <text evidence="3">The sequence shown here is derived from an EMBL/GenBank/DDBJ whole genome shotgun (WGS) entry which is preliminary data.</text>
</comment>
<organism evidence="3 4">
    <name type="scientific">Pararhizobium capsulatum DSM 1112</name>
    <dbReference type="NCBI Taxonomy" id="1121113"/>
    <lineage>
        <taxon>Bacteria</taxon>
        <taxon>Pseudomonadati</taxon>
        <taxon>Pseudomonadota</taxon>
        <taxon>Alphaproteobacteria</taxon>
        <taxon>Hyphomicrobiales</taxon>
        <taxon>Rhizobiaceae</taxon>
        <taxon>Rhizobium/Agrobacterium group</taxon>
        <taxon>Pararhizobium</taxon>
    </lineage>
</organism>
<dbReference type="SUPFAM" id="SSF53383">
    <property type="entry name" value="PLP-dependent transferases"/>
    <property type="match status" value="1"/>
</dbReference>